<dbReference type="InterPro" id="IPR045540">
    <property type="entry name" value="YegS/DAGK_C"/>
</dbReference>
<dbReference type="SUPFAM" id="SSF111331">
    <property type="entry name" value="NAD kinase/diacylglycerol kinase-like"/>
    <property type="match status" value="1"/>
</dbReference>
<dbReference type="GO" id="GO:0016301">
    <property type="term" value="F:kinase activity"/>
    <property type="evidence" value="ECO:0007669"/>
    <property type="project" value="UniProtKB-KW"/>
</dbReference>
<keyword evidence="6" id="KW-0067">ATP-binding</keyword>
<keyword evidence="5" id="KW-0418">Kinase</keyword>
<comment type="similarity">
    <text evidence="2">Belongs to the diacylglycerol/lipid kinase family.</text>
</comment>
<keyword evidence="11" id="KW-1185">Reference proteome</keyword>
<evidence type="ECO:0000256" key="4">
    <source>
        <dbReference type="ARBA" id="ARBA00022741"/>
    </source>
</evidence>
<protein>
    <recommendedName>
        <fullName evidence="9">DAGKc domain-containing protein</fullName>
    </recommendedName>
</protein>
<dbReference type="Pfam" id="PF19279">
    <property type="entry name" value="YegS_C"/>
    <property type="match status" value="1"/>
</dbReference>
<evidence type="ECO:0000313" key="10">
    <source>
        <dbReference type="EMBL" id="TFV98082.1"/>
    </source>
</evidence>
<organism evidence="10 11">
    <name type="scientific">Orlajensenia leifsoniae</name>
    <dbReference type="NCBI Taxonomy" id="2561933"/>
    <lineage>
        <taxon>Bacteria</taxon>
        <taxon>Bacillati</taxon>
        <taxon>Actinomycetota</taxon>
        <taxon>Actinomycetes</taxon>
        <taxon>Micrococcales</taxon>
        <taxon>Microbacteriaceae</taxon>
        <taxon>Orlajensenia</taxon>
    </lineage>
</organism>
<dbReference type="Proteomes" id="UP000298127">
    <property type="component" value="Unassembled WGS sequence"/>
</dbReference>
<feature type="domain" description="DAGKc" evidence="9">
    <location>
        <begin position="6"/>
        <end position="136"/>
    </location>
</feature>
<keyword evidence="7" id="KW-0444">Lipid biosynthesis</keyword>
<dbReference type="GO" id="GO:0008654">
    <property type="term" value="P:phospholipid biosynthetic process"/>
    <property type="evidence" value="ECO:0007669"/>
    <property type="project" value="UniProtKB-KW"/>
</dbReference>
<dbReference type="InterPro" id="IPR001206">
    <property type="entry name" value="Diacylglycerol_kinase_cat_dom"/>
</dbReference>
<proteinExistence type="inferred from homology"/>
<evidence type="ECO:0000256" key="2">
    <source>
        <dbReference type="ARBA" id="ARBA00005983"/>
    </source>
</evidence>
<dbReference type="PANTHER" id="PTHR12358:SF54">
    <property type="entry name" value="SPHINGOSINE KINASE RELATED PROTEIN"/>
    <property type="match status" value="1"/>
</dbReference>
<evidence type="ECO:0000256" key="7">
    <source>
        <dbReference type="ARBA" id="ARBA00023209"/>
    </source>
</evidence>
<evidence type="ECO:0000259" key="9">
    <source>
        <dbReference type="PROSITE" id="PS50146"/>
    </source>
</evidence>
<evidence type="ECO:0000256" key="8">
    <source>
        <dbReference type="ARBA" id="ARBA00023264"/>
    </source>
</evidence>
<evidence type="ECO:0000256" key="1">
    <source>
        <dbReference type="ARBA" id="ARBA00001946"/>
    </source>
</evidence>
<dbReference type="PROSITE" id="PS50146">
    <property type="entry name" value="DAGK"/>
    <property type="match status" value="1"/>
</dbReference>
<dbReference type="PANTHER" id="PTHR12358">
    <property type="entry name" value="SPHINGOSINE KINASE"/>
    <property type="match status" value="1"/>
</dbReference>
<keyword evidence="7" id="KW-0594">Phospholipid biosynthesis</keyword>
<dbReference type="Gene3D" id="3.40.50.10330">
    <property type="entry name" value="Probable inorganic polyphosphate/atp-NAD kinase, domain 1"/>
    <property type="match status" value="1"/>
</dbReference>
<reference evidence="10 11" key="1">
    <citation type="journal article" date="2018" name="J. Microbiol.">
        <title>Leifsonia flava sp. nov., a novel actinobacterium isolated from the rhizosphere of Aquilegia viridiflora.</title>
        <authorList>
            <person name="Cai Y."/>
            <person name="Tao W.Z."/>
            <person name="Ma Y.J."/>
            <person name="Cheng J."/>
            <person name="Zhang M.Y."/>
            <person name="Zhang Y.X."/>
        </authorList>
    </citation>
    <scope>NUCLEOTIDE SEQUENCE [LARGE SCALE GENOMIC DNA]</scope>
    <source>
        <strain evidence="10 11">SYP-B2174</strain>
    </source>
</reference>
<accession>A0A4Y9R266</accession>
<comment type="caution">
    <text evidence="10">The sequence shown here is derived from an EMBL/GenBank/DDBJ whole genome shotgun (WGS) entry which is preliminary data.</text>
</comment>
<dbReference type="InterPro" id="IPR050187">
    <property type="entry name" value="Lipid_Phosphate_FormReg"/>
</dbReference>
<dbReference type="Gene3D" id="2.60.200.40">
    <property type="match status" value="1"/>
</dbReference>
<dbReference type="InterPro" id="IPR017438">
    <property type="entry name" value="ATP-NAD_kinase_N"/>
</dbReference>
<evidence type="ECO:0000256" key="5">
    <source>
        <dbReference type="ARBA" id="ARBA00022777"/>
    </source>
</evidence>
<dbReference type="AlphaFoldDB" id="A0A4Y9R266"/>
<keyword evidence="7" id="KW-0443">Lipid metabolism</keyword>
<gene>
    <name evidence="10" type="ORF">E4M00_08580</name>
</gene>
<keyword evidence="3" id="KW-0808">Transferase</keyword>
<keyword evidence="8" id="KW-1208">Phospholipid metabolism</keyword>
<keyword evidence="4" id="KW-0547">Nucleotide-binding</keyword>
<dbReference type="InterPro" id="IPR016064">
    <property type="entry name" value="NAD/diacylglycerol_kinase_sf"/>
</dbReference>
<evidence type="ECO:0000313" key="11">
    <source>
        <dbReference type="Proteomes" id="UP000298127"/>
    </source>
</evidence>
<dbReference type="EMBL" id="SPQZ01000003">
    <property type="protein sequence ID" value="TFV98082.1"/>
    <property type="molecule type" value="Genomic_DNA"/>
</dbReference>
<name>A0A4Y9R266_9MICO</name>
<dbReference type="RefSeq" id="WP_135120086.1">
    <property type="nucleotide sequence ID" value="NZ_SPQZ01000003.1"/>
</dbReference>
<comment type="cofactor">
    <cofactor evidence="1">
        <name>Mg(2+)</name>
        <dbReference type="ChEBI" id="CHEBI:18420"/>
    </cofactor>
</comment>
<evidence type="ECO:0000256" key="6">
    <source>
        <dbReference type="ARBA" id="ARBA00022840"/>
    </source>
</evidence>
<sequence>MSSPEPRTPRAAVIVNPTKVDPAVLRAVVARHSDWHGWADPLWLETTVEDPGGVVAAQAVEAGVTVVLAAGGDGTVRAVAAALRGTGIPLTLVPSGTGNLLARNLELPLGDLEYSVRLAFEGTERPMDVGITSVVTVDGASEDHAFVVMAGLGLDADMIATANPALKKKVGWLAYVDSGMRALPKAKRFRLRYAMGDEEHRHHAHISTVLIGNCGTLPGNILLFPEARIDDGILDIAMMQPRTLFGWLDVWRRVAWENRVMRPFAFGRRIIKLTDAAAPATMTTMRGPRIAMQLEEPRFFELDGDEIAVIRSMTAWVEDDALIVMVPPLV</sequence>
<evidence type="ECO:0000256" key="3">
    <source>
        <dbReference type="ARBA" id="ARBA00022679"/>
    </source>
</evidence>
<dbReference type="Pfam" id="PF00781">
    <property type="entry name" value="DAGK_cat"/>
    <property type="match status" value="1"/>
</dbReference>
<dbReference type="GO" id="GO:0005524">
    <property type="term" value="F:ATP binding"/>
    <property type="evidence" value="ECO:0007669"/>
    <property type="project" value="UniProtKB-KW"/>
</dbReference>